<dbReference type="Proteomes" id="UP000602050">
    <property type="component" value="Unassembled WGS sequence"/>
</dbReference>
<name>A0A8J2XIY1_9BACI</name>
<reference evidence="2" key="2">
    <citation type="submission" date="2020-09" db="EMBL/GenBank/DDBJ databases">
        <authorList>
            <person name="Sun Q."/>
            <person name="Zhou Y."/>
        </authorList>
    </citation>
    <scope>NUCLEOTIDE SEQUENCE</scope>
    <source>
        <strain evidence="2">CGMCC 1.12360</strain>
    </source>
</reference>
<keyword evidence="3" id="KW-1185">Reference proteome</keyword>
<protein>
    <recommendedName>
        <fullName evidence="4">Lipoprotein</fullName>
    </recommendedName>
</protein>
<reference evidence="2" key="1">
    <citation type="journal article" date="2014" name="Int. J. Syst. Evol. Microbiol.">
        <title>Complete genome sequence of Corynebacterium casei LMG S-19264T (=DSM 44701T), isolated from a smear-ripened cheese.</title>
        <authorList>
            <consortium name="US DOE Joint Genome Institute (JGI-PGF)"/>
            <person name="Walter F."/>
            <person name="Albersmeier A."/>
            <person name="Kalinowski J."/>
            <person name="Ruckert C."/>
        </authorList>
    </citation>
    <scope>NUCLEOTIDE SEQUENCE</scope>
    <source>
        <strain evidence="2">CGMCC 1.12360</strain>
    </source>
</reference>
<comment type="caution">
    <text evidence="2">The sequence shown here is derived from an EMBL/GenBank/DDBJ whole genome shotgun (WGS) entry which is preliminary data.</text>
</comment>
<dbReference type="AlphaFoldDB" id="A0A8J2XIY1"/>
<organism evidence="2 3">
    <name type="scientific">Compostibacillus humi</name>
    <dbReference type="NCBI Taxonomy" id="1245525"/>
    <lineage>
        <taxon>Bacteria</taxon>
        <taxon>Bacillati</taxon>
        <taxon>Bacillota</taxon>
        <taxon>Bacilli</taxon>
        <taxon>Bacillales</taxon>
        <taxon>Bacillaceae</taxon>
        <taxon>Compostibacillus</taxon>
    </lineage>
</organism>
<evidence type="ECO:0008006" key="4">
    <source>
        <dbReference type="Google" id="ProtNLM"/>
    </source>
</evidence>
<proteinExistence type="predicted"/>
<gene>
    <name evidence="2" type="ORF">GCM10010978_27120</name>
</gene>
<feature type="region of interest" description="Disordered" evidence="1">
    <location>
        <begin position="23"/>
        <end position="51"/>
    </location>
</feature>
<sequence length="197" mass="22988">MLKYIWGTILVLFVLTACQSDNENDKRDQSSIKNIEQATVDQPKSESKEQTISLENKLIPPKFIITRFEMNYIEDKNELLFKMNYEFDSEIYEILTEGNQEIHFILEYPENLVDILMQSHSDVIIAEKPSDYNTKYQVTFAKEIELTQAEVAKIKKNISGFNLLIADSQKDIISQFIDLYGFNQYAPEKSNNTYLDE</sequence>
<dbReference type="RefSeq" id="WP_188392960.1">
    <property type="nucleotide sequence ID" value="NZ_BMEV01000062.1"/>
</dbReference>
<evidence type="ECO:0000313" key="2">
    <source>
        <dbReference type="EMBL" id="GFZ85583.1"/>
    </source>
</evidence>
<feature type="compositionally biased region" description="Polar residues" evidence="1">
    <location>
        <begin position="31"/>
        <end position="42"/>
    </location>
</feature>
<evidence type="ECO:0000256" key="1">
    <source>
        <dbReference type="SAM" id="MobiDB-lite"/>
    </source>
</evidence>
<dbReference type="PROSITE" id="PS51257">
    <property type="entry name" value="PROKAR_LIPOPROTEIN"/>
    <property type="match status" value="1"/>
</dbReference>
<dbReference type="EMBL" id="BMEV01000062">
    <property type="protein sequence ID" value="GFZ85583.1"/>
    <property type="molecule type" value="Genomic_DNA"/>
</dbReference>
<accession>A0A8J2XIY1</accession>
<evidence type="ECO:0000313" key="3">
    <source>
        <dbReference type="Proteomes" id="UP000602050"/>
    </source>
</evidence>